<accession>A0AAW1X1T4</accession>
<dbReference type="EMBL" id="JBEDUW010000005">
    <property type="protein sequence ID" value="KAK9929565.1"/>
    <property type="molecule type" value="Genomic_DNA"/>
</dbReference>
<evidence type="ECO:0000313" key="3">
    <source>
        <dbReference type="Proteomes" id="UP001457282"/>
    </source>
</evidence>
<organism evidence="2 3">
    <name type="scientific">Rubus argutus</name>
    <name type="common">Southern blackberry</name>
    <dbReference type="NCBI Taxonomy" id="59490"/>
    <lineage>
        <taxon>Eukaryota</taxon>
        <taxon>Viridiplantae</taxon>
        <taxon>Streptophyta</taxon>
        <taxon>Embryophyta</taxon>
        <taxon>Tracheophyta</taxon>
        <taxon>Spermatophyta</taxon>
        <taxon>Magnoliopsida</taxon>
        <taxon>eudicotyledons</taxon>
        <taxon>Gunneridae</taxon>
        <taxon>Pentapetalae</taxon>
        <taxon>rosids</taxon>
        <taxon>fabids</taxon>
        <taxon>Rosales</taxon>
        <taxon>Rosaceae</taxon>
        <taxon>Rosoideae</taxon>
        <taxon>Rosoideae incertae sedis</taxon>
        <taxon>Rubus</taxon>
    </lineage>
</organism>
<dbReference type="Gene3D" id="1.20.1280.50">
    <property type="match status" value="1"/>
</dbReference>
<reference evidence="2 3" key="1">
    <citation type="journal article" date="2023" name="G3 (Bethesda)">
        <title>A chromosome-length genome assembly and annotation of blackberry (Rubus argutus, cv. 'Hillquist').</title>
        <authorList>
            <person name="Bruna T."/>
            <person name="Aryal R."/>
            <person name="Dudchenko O."/>
            <person name="Sargent D.J."/>
            <person name="Mead D."/>
            <person name="Buti M."/>
            <person name="Cavallini A."/>
            <person name="Hytonen T."/>
            <person name="Andres J."/>
            <person name="Pham M."/>
            <person name="Weisz D."/>
            <person name="Mascagni F."/>
            <person name="Usai G."/>
            <person name="Natali L."/>
            <person name="Bassil N."/>
            <person name="Fernandez G.E."/>
            <person name="Lomsadze A."/>
            <person name="Armour M."/>
            <person name="Olukolu B."/>
            <person name="Poorten T."/>
            <person name="Britton C."/>
            <person name="Davik J."/>
            <person name="Ashrafi H."/>
            <person name="Aiden E.L."/>
            <person name="Borodovsky M."/>
            <person name="Worthington M."/>
        </authorList>
    </citation>
    <scope>NUCLEOTIDE SEQUENCE [LARGE SCALE GENOMIC DNA]</scope>
    <source>
        <strain evidence="2">PI 553951</strain>
    </source>
</reference>
<dbReference type="InterPro" id="IPR001810">
    <property type="entry name" value="F-box_dom"/>
</dbReference>
<dbReference type="InterPro" id="IPR050796">
    <property type="entry name" value="SCF_F-box_component"/>
</dbReference>
<dbReference type="Proteomes" id="UP001457282">
    <property type="component" value="Unassembled WGS sequence"/>
</dbReference>
<comment type="caution">
    <text evidence="2">The sequence shown here is derived from an EMBL/GenBank/DDBJ whole genome shotgun (WGS) entry which is preliminary data.</text>
</comment>
<dbReference type="SUPFAM" id="SSF81383">
    <property type="entry name" value="F-box domain"/>
    <property type="match status" value="1"/>
</dbReference>
<dbReference type="SMART" id="SM00256">
    <property type="entry name" value="FBOX"/>
    <property type="match status" value="1"/>
</dbReference>
<gene>
    <name evidence="2" type="ORF">M0R45_026659</name>
</gene>
<evidence type="ECO:0000313" key="2">
    <source>
        <dbReference type="EMBL" id="KAK9929565.1"/>
    </source>
</evidence>
<sequence>MADYLPEYVLARIFTKLNVRYIICCSCVSKRWHSIVSNPQLAKSHYQVACQQRTFNHRLLVSTASQLEYVGVCAIISGHGGDGVVPSQKARLSIQAIGTGRSSSATRFVQRLGMYSPIEYYFSYLEPLNWMVAEEITRSGFSKRQGAEILSILDLAIWRPLMITKSCLGVFFCNEALHWFDDLHEPAIMALDLAKNEFWTMLLPSFSNTVHLYMCGSGGYLHMFRCEAVNKSSFHYVDWHNIELWILREYDDPASWIKLFTFQVSNKPEYIWRLRPVLVMENSTVVAKLIQKLTTLKFQQLRIGHEKGKPVIEQNNVYDLTSHMIEYEETLLRITDGVGVEPKAKRLITQHNASGSRNAVE</sequence>
<dbReference type="InterPro" id="IPR036047">
    <property type="entry name" value="F-box-like_dom_sf"/>
</dbReference>
<feature type="domain" description="F-box" evidence="1">
    <location>
        <begin position="1"/>
        <end position="49"/>
    </location>
</feature>
<keyword evidence="3" id="KW-1185">Reference proteome</keyword>
<dbReference type="AlphaFoldDB" id="A0AAW1X1T4"/>
<dbReference type="Pfam" id="PF00646">
    <property type="entry name" value="F-box"/>
    <property type="match status" value="1"/>
</dbReference>
<dbReference type="PANTHER" id="PTHR31672">
    <property type="entry name" value="BNACNNG10540D PROTEIN"/>
    <property type="match status" value="1"/>
</dbReference>
<proteinExistence type="predicted"/>
<evidence type="ECO:0000259" key="1">
    <source>
        <dbReference type="PROSITE" id="PS50181"/>
    </source>
</evidence>
<dbReference type="PROSITE" id="PS50181">
    <property type="entry name" value="FBOX"/>
    <property type="match status" value="1"/>
</dbReference>
<name>A0AAW1X1T4_RUBAR</name>
<protein>
    <recommendedName>
        <fullName evidence="1">F-box domain-containing protein</fullName>
    </recommendedName>
</protein>